<organism evidence="1 2">
    <name type="scientific">Rhodococcus rhodnii LMG 5362</name>
    <dbReference type="NCBI Taxonomy" id="1273125"/>
    <lineage>
        <taxon>Bacteria</taxon>
        <taxon>Bacillati</taxon>
        <taxon>Actinomycetota</taxon>
        <taxon>Actinomycetes</taxon>
        <taxon>Mycobacteriales</taxon>
        <taxon>Nocardiaceae</taxon>
        <taxon>Rhodococcus</taxon>
    </lineage>
</organism>
<dbReference type="AlphaFoldDB" id="R7WHV3"/>
<gene>
    <name evidence="1" type="ORF">Rrhod_3963</name>
</gene>
<evidence type="ECO:0000313" key="2">
    <source>
        <dbReference type="Proteomes" id="UP000013525"/>
    </source>
</evidence>
<keyword evidence="2" id="KW-1185">Reference proteome</keyword>
<evidence type="ECO:0000313" key="1">
    <source>
        <dbReference type="EMBL" id="EOM74721.1"/>
    </source>
</evidence>
<dbReference type="Proteomes" id="UP000013525">
    <property type="component" value="Unassembled WGS sequence"/>
</dbReference>
<accession>R7WHV3</accession>
<comment type="caution">
    <text evidence="1">The sequence shown here is derived from an EMBL/GenBank/DDBJ whole genome shotgun (WGS) entry which is preliminary data.</text>
</comment>
<dbReference type="EMBL" id="APMY01000124">
    <property type="protein sequence ID" value="EOM74721.1"/>
    <property type="molecule type" value="Genomic_DNA"/>
</dbReference>
<name>R7WHV3_9NOCA</name>
<reference evidence="1 2" key="1">
    <citation type="journal article" date="2013" name="Genome Announc.">
        <title>Draft Genome Sequence of Rhodococcus rhodnii Strain LMG5362, a Symbiont of Rhodnius prolixus (Hemiptera, Reduviidae, Triatominae), the Principle Vector of Trypanosoma cruzi.</title>
        <authorList>
            <person name="Pachebat J.A."/>
            <person name="van Keulen G."/>
            <person name="Whitten M.M."/>
            <person name="Girdwood S."/>
            <person name="Del Sol R."/>
            <person name="Dyson P.J."/>
            <person name="Facey P.D."/>
        </authorList>
    </citation>
    <scope>NUCLEOTIDE SEQUENCE [LARGE SCALE GENOMIC DNA]</scope>
    <source>
        <strain evidence="1 2">LMG 5362</strain>
    </source>
</reference>
<proteinExistence type="predicted"/>
<protein>
    <submittedName>
        <fullName evidence="1">Uncharacterized protein</fullName>
    </submittedName>
</protein>
<sequence length="42" mass="4748">MHATLQPPERWAALLVKRDDVAVHDGVSAPERAEERFSEFGE</sequence>
<dbReference type="PATRIC" id="fig|1273125.3.peg.3767"/>